<dbReference type="EC" id="2.1.1.72" evidence="1"/>
<dbReference type="PRINTS" id="PR00505">
    <property type="entry name" value="D12N6MTFRASE"/>
</dbReference>
<proteinExistence type="predicted"/>
<comment type="caution">
    <text evidence="6">The sequence shown here is derived from an EMBL/GenBank/DDBJ whole genome shotgun (WGS) entry which is preliminary data.</text>
</comment>
<protein>
    <recommendedName>
        <fullName evidence="1">site-specific DNA-methyltransferase (adenine-specific)</fullName>
        <ecNumber evidence="1">2.1.1.72</ecNumber>
    </recommendedName>
</protein>
<comment type="catalytic activity">
    <reaction evidence="5">
        <text>a 2'-deoxyadenosine in DNA + S-adenosyl-L-methionine = an N(6)-methyl-2'-deoxyadenosine in DNA + S-adenosyl-L-homocysteine + H(+)</text>
        <dbReference type="Rhea" id="RHEA:15197"/>
        <dbReference type="Rhea" id="RHEA-COMP:12418"/>
        <dbReference type="Rhea" id="RHEA-COMP:12419"/>
        <dbReference type="ChEBI" id="CHEBI:15378"/>
        <dbReference type="ChEBI" id="CHEBI:57856"/>
        <dbReference type="ChEBI" id="CHEBI:59789"/>
        <dbReference type="ChEBI" id="CHEBI:90615"/>
        <dbReference type="ChEBI" id="CHEBI:90616"/>
        <dbReference type="EC" id="2.1.1.72"/>
    </reaction>
</comment>
<dbReference type="GO" id="GO:0009007">
    <property type="term" value="F:site-specific DNA-methyltransferase (adenine-specific) activity"/>
    <property type="evidence" value="ECO:0007669"/>
    <property type="project" value="UniProtKB-EC"/>
</dbReference>
<evidence type="ECO:0000313" key="6">
    <source>
        <dbReference type="EMBL" id="KEQ06400.1"/>
    </source>
</evidence>
<organism evidence="6 7">
    <name type="scientific">Pseudorhizobium pelagicum</name>
    <dbReference type="NCBI Taxonomy" id="1509405"/>
    <lineage>
        <taxon>Bacteria</taxon>
        <taxon>Pseudomonadati</taxon>
        <taxon>Pseudomonadota</taxon>
        <taxon>Alphaproteobacteria</taxon>
        <taxon>Hyphomicrobiales</taxon>
        <taxon>Rhizobiaceae</taxon>
        <taxon>Rhizobium/Agrobacterium group</taxon>
        <taxon>Pseudorhizobium</taxon>
    </lineage>
</organism>
<dbReference type="EMBL" id="JOKJ01000016">
    <property type="protein sequence ID" value="KEQ06400.1"/>
    <property type="molecule type" value="Genomic_DNA"/>
</dbReference>
<evidence type="ECO:0000256" key="1">
    <source>
        <dbReference type="ARBA" id="ARBA00011900"/>
    </source>
</evidence>
<evidence type="ECO:0000256" key="3">
    <source>
        <dbReference type="ARBA" id="ARBA00022679"/>
    </source>
</evidence>
<evidence type="ECO:0000313" key="7">
    <source>
        <dbReference type="Proteomes" id="UP000052167"/>
    </source>
</evidence>
<dbReference type="InterPro" id="IPR012263">
    <property type="entry name" value="M_m6A_EcoRV"/>
</dbReference>
<dbReference type="GO" id="GO:1904047">
    <property type="term" value="F:S-adenosyl-L-methionine binding"/>
    <property type="evidence" value="ECO:0007669"/>
    <property type="project" value="TreeGrafter"/>
</dbReference>
<evidence type="ECO:0000256" key="4">
    <source>
        <dbReference type="ARBA" id="ARBA00022691"/>
    </source>
</evidence>
<keyword evidence="7" id="KW-1185">Reference proteome</keyword>
<gene>
    <name evidence="6" type="ORF">GV68_06950</name>
</gene>
<dbReference type="GO" id="GO:0043565">
    <property type="term" value="F:sequence-specific DNA binding"/>
    <property type="evidence" value="ECO:0007669"/>
    <property type="project" value="TreeGrafter"/>
</dbReference>
<evidence type="ECO:0000256" key="5">
    <source>
        <dbReference type="ARBA" id="ARBA00047942"/>
    </source>
</evidence>
<accession>A0A922NXS2</accession>
<dbReference type="InterPro" id="IPR002052">
    <property type="entry name" value="DNA_methylase_N6_adenine_CS"/>
</dbReference>
<dbReference type="AlphaFoldDB" id="A0A922NXS2"/>
<sequence>MTPTRPVLRYLGGKWRLAPWIISHFPAHRLYVEPFGGAASVLLRKPRSMGECYNDLDGEVVNLFRVLRDTSSASELRRLIDLTPFSREEYDAAFDPTEEPIERARRLVVRSYMGHGSSSAISQKSTGFRASMVNRGGALPAGEWPTLPGALQAVTDRMQGVLIENRPAFQIIDRYDEAEALIYLDPPYVPDTRSQKRRSGAQYHAYKHELTDEQHIQLLDRIVSCRAAVVLSGYPSETYDQHLTGWERVEVAAHADGALDRTEVLWINPHCASRLHAERSPLFSNLTGDAA</sequence>
<dbReference type="InterPro" id="IPR012327">
    <property type="entry name" value="MeTrfase_D12"/>
</dbReference>
<keyword evidence="3" id="KW-0808">Transferase</keyword>
<reference evidence="6 7" key="1">
    <citation type="submission" date="2014-06" db="EMBL/GenBank/DDBJ databases">
        <title>Rhizobium pelagicum/R2-400B4.</title>
        <authorList>
            <person name="Kimes N.E."/>
            <person name="Lopez-Perez M."/>
        </authorList>
    </citation>
    <scope>NUCLEOTIDE SEQUENCE [LARGE SCALE GENOMIC DNA]</scope>
    <source>
        <strain evidence="6 7">R2-400B4</strain>
    </source>
</reference>
<dbReference type="OrthoDB" id="9805629at2"/>
<keyword evidence="4" id="KW-0949">S-adenosyl-L-methionine</keyword>
<dbReference type="InterPro" id="IPR029063">
    <property type="entry name" value="SAM-dependent_MTases_sf"/>
</dbReference>
<dbReference type="RefSeq" id="WP_037166317.1">
    <property type="nucleotide sequence ID" value="NZ_CAJXID010000015.1"/>
</dbReference>
<dbReference type="PANTHER" id="PTHR30481:SF4">
    <property type="entry name" value="SITE-SPECIFIC DNA-METHYLTRANSFERASE (ADENINE-SPECIFIC)"/>
    <property type="match status" value="1"/>
</dbReference>
<keyword evidence="2 6" id="KW-0489">Methyltransferase</keyword>
<dbReference type="PROSITE" id="PS00092">
    <property type="entry name" value="N6_MTASE"/>
    <property type="match status" value="1"/>
</dbReference>
<dbReference type="GO" id="GO:0032259">
    <property type="term" value="P:methylation"/>
    <property type="evidence" value="ECO:0007669"/>
    <property type="project" value="UniProtKB-KW"/>
</dbReference>
<dbReference type="Gene3D" id="3.40.50.150">
    <property type="entry name" value="Vaccinia Virus protein VP39"/>
    <property type="match status" value="2"/>
</dbReference>
<name>A0A922NXS2_9HYPH</name>
<dbReference type="Proteomes" id="UP000052167">
    <property type="component" value="Unassembled WGS sequence"/>
</dbReference>
<dbReference type="GO" id="GO:0006298">
    <property type="term" value="P:mismatch repair"/>
    <property type="evidence" value="ECO:0007669"/>
    <property type="project" value="TreeGrafter"/>
</dbReference>
<evidence type="ECO:0000256" key="2">
    <source>
        <dbReference type="ARBA" id="ARBA00022603"/>
    </source>
</evidence>
<dbReference type="PANTHER" id="PTHR30481">
    <property type="entry name" value="DNA ADENINE METHYLASE"/>
    <property type="match status" value="1"/>
</dbReference>
<dbReference type="SUPFAM" id="SSF53335">
    <property type="entry name" value="S-adenosyl-L-methionine-dependent methyltransferases"/>
    <property type="match status" value="1"/>
</dbReference>
<dbReference type="GO" id="GO:0009307">
    <property type="term" value="P:DNA restriction-modification system"/>
    <property type="evidence" value="ECO:0007669"/>
    <property type="project" value="InterPro"/>
</dbReference>
<dbReference type="PIRSF" id="PIRSF000398">
    <property type="entry name" value="M_m6A_EcoRV"/>
    <property type="match status" value="1"/>
</dbReference>
<dbReference type="Pfam" id="PF02086">
    <property type="entry name" value="MethyltransfD12"/>
    <property type="match status" value="1"/>
</dbReference>